<dbReference type="EMBL" id="BLAD01000049">
    <property type="protein sequence ID" value="GES01224.1"/>
    <property type="molecule type" value="Genomic_DNA"/>
</dbReference>
<sequence>MTVLRQVVGRLAWTVALVGSVPLIAGSLSGNSSATAQLPAGPHQHHQAAPAGGPATLEELAGKVGCTLSIQGKGKDMRQGSCAGAGSPLTMVSFDTDGGQQDWLTAAEAYGGTYLIGARWVVVGLPEMVEPLEAKLGGRVENTDHGGHS</sequence>
<dbReference type="AlphaFoldDB" id="A0A5M3VXP9"/>
<accession>A0A5M3VXP9</accession>
<organism evidence="1 2">
    <name type="scientific">Acrocarpospora corrugata</name>
    <dbReference type="NCBI Taxonomy" id="35763"/>
    <lineage>
        <taxon>Bacteria</taxon>
        <taxon>Bacillati</taxon>
        <taxon>Actinomycetota</taxon>
        <taxon>Actinomycetes</taxon>
        <taxon>Streptosporangiales</taxon>
        <taxon>Streptosporangiaceae</taxon>
        <taxon>Acrocarpospora</taxon>
    </lineage>
</organism>
<comment type="caution">
    <text evidence="1">The sequence shown here is derived from an EMBL/GenBank/DDBJ whole genome shotgun (WGS) entry which is preliminary data.</text>
</comment>
<proteinExistence type="predicted"/>
<dbReference type="Proteomes" id="UP000334990">
    <property type="component" value="Unassembled WGS sequence"/>
</dbReference>
<dbReference type="RefSeq" id="WP_155337522.1">
    <property type="nucleotide sequence ID" value="NZ_BAAABN010000079.1"/>
</dbReference>
<reference evidence="1 2" key="1">
    <citation type="submission" date="2019-10" db="EMBL/GenBank/DDBJ databases">
        <title>Whole genome shotgun sequence of Acrocarpospora corrugata NBRC 13972.</title>
        <authorList>
            <person name="Ichikawa N."/>
            <person name="Kimura A."/>
            <person name="Kitahashi Y."/>
            <person name="Komaki H."/>
            <person name="Oguchi A."/>
        </authorList>
    </citation>
    <scope>NUCLEOTIDE SEQUENCE [LARGE SCALE GENOMIC DNA]</scope>
    <source>
        <strain evidence="1 2">NBRC 13972</strain>
    </source>
</reference>
<protein>
    <recommendedName>
        <fullName evidence="3">Lipoprotein</fullName>
    </recommendedName>
</protein>
<evidence type="ECO:0000313" key="1">
    <source>
        <dbReference type="EMBL" id="GES01224.1"/>
    </source>
</evidence>
<evidence type="ECO:0008006" key="3">
    <source>
        <dbReference type="Google" id="ProtNLM"/>
    </source>
</evidence>
<keyword evidence="2" id="KW-1185">Reference proteome</keyword>
<evidence type="ECO:0000313" key="2">
    <source>
        <dbReference type="Proteomes" id="UP000334990"/>
    </source>
</evidence>
<gene>
    <name evidence="1" type="ORF">Acor_32880</name>
</gene>
<dbReference type="OrthoDB" id="5114877at2"/>
<name>A0A5M3VXP9_9ACTN</name>